<keyword evidence="3" id="KW-1185">Reference proteome</keyword>
<proteinExistence type="predicted"/>
<evidence type="ECO:0000313" key="2">
    <source>
        <dbReference type="EMBL" id="RWR53406.1"/>
    </source>
</evidence>
<protein>
    <submittedName>
        <fullName evidence="2">HlyD family efflux transporter periplasmic adaptor subunit</fullName>
    </submittedName>
</protein>
<evidence type="ECO:0000256" key="1">
    <source>
        <dbReference type="SAM" id="Coils"/>
    </source>
</evidence>
<dbReference type="EMBL" id="SAVA01000003">
    <property type="protein sequence ID" value="RWR53406.1"/>
    <property type="molecule type" value="Genomic_DNA"/>
</dbReference>
<sequence>MKFLTRSLMGLFLTALTLGLLAAGGYAVIAAISARNAAPERPAQARERVFAANVVTLDFGTRVPRLTAYGEIRAVRRLELRAAAAGRIRDLSPNFVEGGTVSAGELLVQLDPAEAQAARDTAAAARGEAQAALALAERTMAIASDDLTAAGRQADLRRSALDRQRSIDAKGFGKAADTETAELAVSAADQAVLTKRTALSAAEAGLDQARNTLRRAEITLGEAERKLRDTMIRAGFAGNLAGISAVKGRVVATNEMLGELIDPAALEVSFRVSTAQFARLTDAAGALVPMQAEVALDLQGRTLSAPATLVRVGAAVETGQTGRQLFARLDAPAGFKAGDFVTVTLDAPPLEAVAEVPSAAVGADGRVLLLGAGDRLAAVPVEVLHRQGDTVLIRAAGLATGQEIVAERTPLLGEGLKLRPLRPGAAATAPALVPLDAAHRARLIAQVEANARMPSETKARLLAQLAEEAVPAELIDRLEARTGG</sequence>
<dbReference type="Gene3D" id="1.10.287.470">
    <property type="entry name" value="Helix hairpin bin"/>
    <property type="match status" value="1"/>
</dbReference>
<dbReference type="AlphaFoldDB" id="A0A3S3M0E0"/>
<dbReference type="GO" id="GO:0015562">
    <property type="term" value="F:efflux transmembrane transporter activity"/>
    <property type="evidence" value="ECO:0007669"/>
    <property type="project" value="TreeGrafter"/>
</dbReference>
<reference evidence="2" key="2">
    <citation type="submission" date="2019-01" db="EMBL/GenBank/DDBJ databases">
        <authorList>
            <person name="Li Y."/>
        </authorList>
    </citation>
    <scope>NUCLEOTIDE SEQUENCE [LARGE SCALE GENOMIC DNA]</scope>
    <source>
        <strain evidence="2">CGMCC 1.12963</strain>
    </source>
</reference>
<evidence type="ECO:0000313" key="3">
    <source>
        <dbReference type="Proteomes" id="UP000288071"/>
    </source>
</evidence>
<organism evidence="2 3">
    <name type="scientific">Paenirhodobacter huangdaonensis</name>
    <dbReference type="NCBI Taxonomy" id="2501515"/>
    <lineage>
        <taxon>Bacteria</taxon>
        <taxon>Pseudomonadati</taxon>
        <taxon>Pseudomonadota</taxon>
        <taxon>Alphaproteobacteria</taxon>
        <taxon>Rhodobacterales</taxon>
        <taxon>Rhodobacter group</taxon>
        <taxon>Paenirhodobacter</taxon>
    </lineage>
</organism>
<name>A0A3S3M0E0_9RHOB</name>
<dbReference type="Gene3D" id="2.40.420.20">
    <property type="match status" value="1"/>
</dbReference>
<dbReference type="Proteomes" id="UP000288071">
    <property type="component" value="Unassembled WGS sequence"/>
</dbReference>
<dbReference type="SUPFAM" id="SSF111369">
    <property type="entry name" value="HlyD-like secretion proteins"/>
    <property type="match status" value="1"/>
</dbReference>
<dbReference type="GO" id="GO:1990281">
    <property type="term" value="C:efflux pump complex"/>
    <property type="evidence" value="ECO:0007669"/>
    <property type="project" value="TreeGrafter"/>
</dbReference>
<dbReference type="Gene3D" id="2.40.30.170">
    <property type="match status" value="1"/>
</dbReference>
<dbReference type="Gene3D" id="2.40.50.100">
    <property type="match status" value="1"/>
</dbReference>
<reference evidence="2" key="1">
    <citation type="submission" date="2019-01" db="EMBL/GenBank/DDBJ databases">
        <title>Sinorhodobacter populi sp. nov. isolated from the symptomatic bark tissue of Populus euramericana canker.</title>
        <authorList>
            <person name="Xu G."/>
        </authorList>
    </citation>
    <scope>NUCLEOTIDE SEQUENCE [LARGE SCALE GENOMIC DNA]</scope>
    <source>
        <strain evidence="2">CGMCC 1.12963</strain>
    </source>
</reference>
<dbReference type="PANTHER" id="PTHR30469">
    <property type="entry name" value="MULTIDRUG RESISTANCE PROTEIN MDTA"/>
    <property type="match status" value="1"/>
</dbReference>
<gene>
    <name evidence="2" type="ORF">EOW66_06785</name>
</gene>
<accession>A0A3S3M0E0</accession>
<dbReference type="RefSeq" id="WP_128155668.1">
    <property type="nucleotide sequence ID" value="NZ_JBHSOM010000009.1"/>
</dbReference>
<feature type="coiled-coil region" evidence="1">
    <location>
        <begin position="199"/>
        <end position="233"/>
    </location>
</feature>
<keyword evidence="1" id="KW-0175">Coiled coil</keyword>
<comment type="caution">
    <text evidence="2">The sequence shown here is derived from an EMBL/GenBank/DDBJ whole genome shotgun (WGS) entry which is preliminary data.</text>
</comment>